<dbReference type="CDD" id="cd00472">
    <property type="entry name" value="Ribosomal_L24e_L24"/>
    <property type="match status" value="1"/>
</dbReference>
<dbReference type="InterPro" id="IPR023442">
    <property type="entry name" value="Ribosomal_eL24_CS"/>
</dbReference>
<reference evidence="6" key="1">
    <citation type="journal article" date="2011" name="Plant Physiol.">
        <title>Comprehensive sequence analysis of 24,783 barley full-length cDNAs derived from 12 clone libraries.</title>
        <authorList>
            <person name="Matsumoto T."/>
            <person name="Tanaka T."/>
            <person name="Sakai H."/>
            <person name="Amano N."/>
            <person name="Kanamori H."/>
            <person name="Kurita K."/>
            <person name="Kikuta A."/>
            <person name="Kamiya K."/>
            <person name="Yamamoto M."/>
            <person name="Ikawa H."/>
            <person name="Fujii N."/>
            <person name="Hori K."/>
            <person name="Itoh T."/>
            <person name="Sato K."/>
        </authorList>
    </citation>
    <scope>NUCLEOTIDE SEQUENCE</scope>
</reference>
<name>F2DZJ1_HORVV</name>
<sequence>MKTEVCQFTGFKIYPGHGKRYVRADNKAFTLINGKAEANFLMRRNPREIRWTQIYRRLHRKGASEEVAKKKTRKVQKMQRAIVGASLEVIKQKRAEKPEQRAASREAALKEVKDRKKAKAAATKKTTSSAAKTTSAPKQTKQAKQAPAKKGTGQKR</sequence>
<dbReference type="PANTHER" id="PTHR10792">
    <property type="entry name" value="60S RIBOSOMAL PROTEIN L24"/>
    <property type="match status" value="1"/>
</dbReference>
<evidence type="ECO:0000259" key="5">
    <source>
        <dbReference type="Pfam" id="PF01246"/>
    </source>
</evidence>
<protein>
    <submittedName>
        <fullName evidence="6">Predicted protein</fullName>
    </submittedName>
</protein>
<evidence type="ECO:0000256" key="3">
    <source>
        <dbReference type="ARBA" id="ARBA00023274"/>
    </source>
</evidence>
<evidence type="ECO:0000256" key="1">
    <source>
        <dbReference type="ARBA" id="ARBA00005647"/>
    </source>
</evidence>
<dbReference type="GO" id="GO:0003735">
    <property type="term" value="F:structural constituent of ribosome"/>
    <property type="evidence" value="ECO:0007669"/>
    <property type="project" value="InterPro"/>
</dbReference>
<feature type="domain" description="Large ribosomal subunit protein eL24-related N-terminal" evidence="5">
    <location>
        <begin position="1"/>
        <end position="65"/>
    </location>
</feature>
<accession>F2DZJ1</accession>
<dbReference type="InterPro" id="IPR038630">
    <property type="entry name" value="L24e/L24_sf"/>
</dbReference>
<dbReference type="Gene3D" id="6.10.250.1270">
    <property type="match status" value="1"/>
</dbReference>
<feature type="compositionally biased region" description="Low complexity" evidence="4">
    <location>
        <begin position="120"/>
        <end position="156"/>
    </location>
</feature>
<feature type="compositionally biased region" description="Basic and acidic residues" evidence="4">
    <location>
        <begin position="93"/>
        <end position="114"/>
    </location>
</feature>
<dbReference type="SUPFAM" id="SSF57716">
    <property type="entry name" value="Glucocorticoid receptor-like (DNA-binding domain)"/>
    <property type="match status" value="1"/>
</dbReference>
<dbReference type="Pfam" id="PF01246">
    <property type="entry name" value="Ribosomal_L24e"/>
    <property type="match status" value="1"/>
</dbReference>
<dbReference type="GO" id="GO:1990904">
    <property type="term" value="C:ribonucleoprotein complex"/>
    <property type="evidence" value="ECO:0007669"/>
    <property type="project" value="UniProtKB-KW"/>
</dbReference>
<evidence type="ECO:0000256" key="4">
    <source>
        <dbReference type="SAM" id="MobiDB-lite"/>
    </source>
</evidence>
<organism evidence="6">
    <name type="scientific">Hordeum vulgare subsp. vulgare</name>
    <name type="common">Domesticated barley</name>
    <dbReference type="NCBI Taxonomy" id="112509"/>
    <lineage>
        <taxon>Eukaryota</taxon>
        <taxon>Viridiplantae</taxon>
        <taxon>Streptophyta</taxon>
        <taxon>Embryophyta</taxon>
        <taxon>Tracheophyta</taxon>
        <taxon>Spermatophyta</taxon>
        <taxon>Magnoliopsida</taxon>
        <taxon>Liliopsida</taxon>
        <taxon>Poales</taxon>
        <taxon>Poaceae</taxon>
        <taxon>BOP clade</taxon>
        <taxon>Pooideae</taxon>
        <taxon>Triticodae</taxon>
        <taxon>Triticeae</taxon>
        <taxon>Hordeinae</taxon>
        <taxon>Hordeum</taxon>
    </lineage>
</organism>
<keyword evidence="3" id="KW-0687">Ribonucleoprotein</keyword>
<dbReference type="InterPro" id="IPR000988">
    <property type="entry name" value="Ribosomal_eL24-rel_N"/>
</dbReference>
<keyword evidence="2" id="KW-0689">Ribosomal protein</keyword>
<dbReference type="EMBL" id="AK369311">
    <property type="protein sequence ID" value="BAK00513.1"/>
    <property type="molecule type" value="mRNA"/>
</dbReference>
<dbReference type="Gene3D" id="2.30.170.20">
    <property type="entry name" value="Ribosomal protein L24e"/>
    <property type="match status" value="1"/>
</dbReference>
<feature type="region of interest" description="Disordered" evidence="4">
    <location>
        <begin position="93"/>
        <end position="156"/>
    </location>
</feature>
<dbReference type="GO" id="GO:0022626">
    <property type="term" value="C:cytosolic ribosome"/>
    <property type="evidence" value="ECO:0007669"/>
    <property type="project" value="UniProtKB-ARBA"/>
</dbReference>
<comment type="similarity">
    <text evidence="1">Belongs to the eukaryotic ribosomal protein eL24 family.</text>
</comment>
<evidence type="ECO:0000313" key="6">
    <source>
        <dbReference type="EMBL" id="BAK00513.1"/>
    </source>
</evidence>
<dbReference type="InterPro" id="IPR056366">
    <property type="entry name" value="Ribosomal_eL24"/>
</dbReference>
<dbReference type="AlphaFoldDB" id="F2DZJ1"/>
<proteinExistence type="evidence at transcript level"/>
<dbReference type="FunFam" id="2.30.170.20:FF:000002">
    <property type="entry name" value="60S ribosomal protein L24"/>
    <property type="match status" value="1"/>
</dbReference>
<dbReference type="PANTHER" id="PTHR10792:SF1">
    <property type="entry name" value="RIBOSOMAL PROTEIN L24"/>
    <property type="match status" value="1"/>
</dbReference>
<dbReference type="PROSITE" id="PS01073">
    <property type="entry name" value="RIBOSOMAL_L24E"/>
    <property type="match status" value="1"/>
</dbReference>
<evidence type="ECO:0000256" key="2">
    <source>
        <dbReference type="ARBA" id="ARBA00022980"/>
    </source>
</evidence>